<feature type="non-terminal residue" evidence="5">
    <location>
        <position position="1"/>
    </location>
</feature>
<keyword evidence="1" id="KW-0732">Signal</keyword>
<keyword evidence="2" id="KW-0677">Repeat</keyword>
<feature type="domain" description="EF-hand" evidence="4">
    <location>
        <begin position="183"/>
        <end position="215"/>
    </location>
</feature>
<dbReference type="PROSITE" id="PS50222">
    <property type="entry name" value="EF_HAND_2"/>
    <property type="match status" value="1"/>
</dbReference>
<accession>G3MH44</accession>
<dbReference type="InterPro" id="IPR052110">
    <property type="entry name" value="MCFD2-like"/>
</dbReference>
<sequence length="215" mass="24042">VAPRGFCPASSQPRSVSRSCPVGFYRGCEGGCDATLRRTARKGDKSSTGRLCYFCARSLWSCVMRSLPVSRSSVLVALCLWWAICLGAVPARAEDGGDKVAEVRRKFGKRDIIHDIEHLKEDLKTITDLQIEGKLTEDETLFYFLRMHDFDDNNMLDGWELMTAMKHMNNHGHGKNEAEASLSKTVEAVDAFMGFDKNNDGFLEYAELRSSTDDS</sequence>
<reference evidence="5" key="1">
    <citation type="journal article" date="2011" name="PLoS ONE">
        <title>A deep insight into the sialotranscriptome of the gulf coast tick, Amblyomma maculatum.</title>
        <authorList>
            <person name="Karim S."/>
            <person name="Singh P."/>
            <person name="Ribeiro J.M."/>
        </authorList>
    </citation>
    <scope>NUCLEOTIDE SEQUENCE</scope>
    <source>
        <tissue evidence="5">Salivary gland</tissue>
    </source>
</reference>
<keyword evidence="3" id="KW-0106">Calcium</keyword>
<dbReference type="InterPro" id="IPR018247">
    <property type="entry name" value="EF_Hand_1_Ca_BS"/>
</dbReference>
<dbReference type="AlphaFoldDB" id="G3MH44"/>
<dbReference type="GO" id="GO:0005509">
    <property type="term" value="F:calcium ion binding"/>
    <property type="evidence" value="ECO:0007669"/>
    <property type="project" value="InterPro"/>
</dbReference>
<name>G3MH44_AMBMU</name>
<dbReference type="PANTHER" id="PTHR23104">
    <property type="entry name" value="MULTIPLE COAGULATION FACTOR DEFICIENCY PROTEIN 2 NEURAL STEM CELL DERIVED NEURONAL SURVIVAL PROTEIN"/>
    <property type="match status" value="1"/>
</dbReference>
<evidence type="ECO:0000259" key="4">
    <source>
        <dbReference type="PROSITE" id="PS50222"/>
    </source>
</evidence>
<dbReference type="InterPro" id="IPR002048">
    <property type="entry name" value="EF_hand_dom"/>
</dbReference>
<evidence type="ECO:0000313" key="5">
    <source>
        <dbReference type="EMBL" id="AEO32812.1"/>
    </source>
</evidence>
<dbReference type="Gene3D" id="1.10.238.10">
    <property type="entry name" value="EF-hand"/>
    <property type="match status" value="1"/>
</dbReference>
<protein>
    <recommendedName>
        <fullName evidence="4">EF-hand domain-containing protein</fullName>
    </recommendedName>
</protein>
<dbReference type="SUPFAM" id="SSF47473">
    <property type="entry name" value="EF-hand"/>
    <property type="match status" value="1"/>
</dbReference>
<dbReference type="PANTHER" id="PTHR23104:SF17">
    <property type="entry name" value="EF-HAND DOMAIN-CONTAINING PROTEIN"/>
    <property type="match status" value="1"/>
</dbReference>
<organism evidence="5">
    <name type="scientific">Amblyomma maculatum</name>
    <name type="common">Gulf Coast tick</name>
    <dbReference type="NCBI Taxonomy" id="34609"/>
    <lineage>
        <taxon>Eukaryota</taxon>
        <taxon>Metazoa</taxon>
        <taxon>Ecdysozoa</taxon>
        <taxon>Arthropoda</taxon>
        <taxon>Chelicerata</taxon>
        <taxon>Arachnida</taxon>
        <taxon>Acari</taxon>
        <taxon>Parasitiformes</taxon>
        <taxon>Ixodida</taxon>
        <taxon>Ixodoidea</taxon>
        <taxon>Ixodidae</taxon>
        <taxon>Amblyomminae</taxon>
        <taxon>Amblyomma</taxon>
    </lineage>
</organism>
<evidence type="ECO:0000256" key="3">
    <source>
        <dbReference type="ARBA" id="ARBA00022837"/>
    </source>
</evidence>
<evidence type="ECO:0000256" key="2">
    <source>
        <dbReference type="ARBA" id="ARBA00022737"/>
    </source>
</evidence>
<dbReference type="InterPro" id="IPR011992">
    <property type="entry name" value="EF-hand-dom_pair"/>
</dbReference>
<dbReference type="PROSITE" id="PS00018">
    <property type="entry name" value="EF_HAND_1"/>
    <property type="match status" value="2"/>
</dbReference>
<proteinExistence type="evidence at transcript level"/>
<evidence type="ECO:0000256" key="1">
    <source>
        <dbReference type="ARBA" id="ARBA00022729"/>
    </source>
</evidence>
<dbReference type="EMBL" id="JO841195">
    <property type="protein sequence ID" value="AEO32812.1"/>
    <property type="molecule type" value="mRNA"/>
</dbReference>